<keyword evidence="4 6" id="KW-1133">Transmembrane helix</keyword>
<feature type="transmembrane region" description="Helical" evidence="6">
    <location>
        <begin position="44"/>
        <end position="67"/>
    </location>
</feature>
<feature type="transmembrane region" description="Helical" evidence="6">
    <location>
        <begin position="20"/>
        <end position="38"/>
    </location>
</feature>
<reference evidence="8" key="2">
    <citation type="journal article" date="2021" name="PeerJ">
        <title>Extensive microbial diversity within the chicken gut microbiome revealed by metagenomics and culture.</title>
        <authorList>
            <person name="Gilroy R."/>
            <person name="Ravi A."/>
            <person name="Getino M."/>
            <person name="Pursley I."/>
            <person name="Horton D.L."/>
            <person name="Alikhan N.F."/>
            <person name="Baker D."/>
            <person name="Gharbi K."/>
            <person name="Hall N."/>
            <person name="Watson M."/>
            <person name="Adriaenssens E.M."/>
            <person name="Foster-Nyarko E."/>
            <person name="Jarju S."/>
            <person name="Secka A."/>
            <person name="Antonio M."/>
            <person name="Oren A."/>
            <person name="Chaudhuri R.R."/>
            <person name="La Ragione R."/>
            <person name="Hildebrand F."/>
            <person name="Pallen M.J."/>
        </authorList>
    </citation>
    <scope>NUCLEOTIDE SEQUENCE</scope>
    <source>
        <strain evidence="8">1370</strain>
    </source>
</reference>
<evidence type="ECO:0000313" key="9">
    <source>
        <dbReference type="Proteomes" id="UP000823960"/>
    </source>
</evidence>
<dbReference type="PANTHER" id="PTHR38459:SF5">
    <property type="entry name" value="CELL WALL TEICHOIC ACID GLYCOSYLATION PROTEIN GTCA"/>
    <property type="match status" value="1"/>
</dbReference>
<feature type="transmembrane region" description="Helical" evidence="6">
    <location>
        <begin position="113"/>
        <end position="134"/>
    </location>
</feature>
<evidence type="ECO:0000256" key="2">
    <source>
        <dbReference type="ARBA" id="ARBA00009399"/>
    </source>
</evidence>
<keyword evidence="5 6" id="KW-0472">Membrane</keyword>
<evidence type="ECO:0000256" key="4">
    <source>
        <dbReference type="ARBA" id="ARBA00022989"/>
    </source>
</evidence>
<dbReference type="GO" id="GO:0000271">
    <property type="term" value="P:polysaccharide biosynthetic process"/>
    <property type="evidence" value="ECO:0007669"/>
    <property type="project" value="InterPro"/>
</dbReference>
<comment type="subcellular location">
    <subcellularLocation>
        <location evidence="1">Membrane</location>
        <topology evidence="1">Multi-pass membrane protein</topology>
    </subcellularLocation>
</comment>
<evidence type="ECO:0000313" key="8">
    <source>
        <dbReference type="EMBL" id="HIV10215.1"/>
    </source>
</evidence>
<gene>
    <name evidence="8" type="ORF">IAD28_00765</name>
</gene>
<dbReference type="InterPro" id="IPR007267">
    <property type="entry name" value="GtrA_DPMS_TM"/>
</dbReference>
<evidence type="ECO:0000256" key="3">
    <source>
        <dbReference type="ARBA" id="ARBA00022692"/>
    </source>
</evidence>
<organism evidence="8 9">
    <name type="scientific">Candidatus Faeciplasma avium</name>
    <dbReference type="NCBI Taxonomy" id="2840798"/>
    <lineage>
        <taxon>Bacteria</taxon>
        <taxon>Bacillati</taxon>
        <taxon>Bacillota</taxon>
        <taxon>Clostridia</taxon>
        <taxon>Eubacteriales</taxon>
        <taxon>Oscillospiraceae</taxon>
        <taxon>Oscillospiraceae incertae sedis</taxon>
        <taxon>Candidatus Faeciplasma</taxon>
    </lineage>
</organism>
<comment type="caution">
    <text evidence="8">The sequence shown here is derived from an EMBL/GenBank/DDBJ whole genome shotgun (WGS) entry which is preliminary data.</text>
</comment>
<dbReference type="PANTHER" id="PTHR38459">
    <property type="entry name" value="PROPHAGE BACTOPRENOL-LINKED GLUCOSE TRANSLOCASE HOMOLOG"/>
    <property type="match status" value="1"/>
</dbReference>
<evidence type="ECO:0000259" key="7">
    <source>
        <dbReference type="Pfam" id="PF04138"/>
    </source>
</evidence>
<dbReference type="InterPro" id="IPR051401">
    <property type="entry name" value="GtrA_CellWall_Glycosyl"/>
</dbReference>
<dbReference type="EMBL" id="DVOL01000009">
    <property type="protein sequence ID" value="HIV10215.1"/>
    <property type="molecule type" value="Genomic_DNA"/>
</dbReference>
<comment type="similarity">
    <text evidence="2">Belongs to the GtrA family.</text>
</comment>
<dbReference type="Proteomes" id="UP000823960">
    <property type="component" value="Unassembled WGS sequence"/>
</dbReference>
<name>A0A9D1NP18_9FIRM</name>
<dbReference type="Pfam" id="PF04138">
    <property type="entry name" value="GtrA_DPMS_TM"/>
    <property type="match status" value="1"/>
</dbReference>
<evidence type="ECO:0000256" key="1">
    <source>
        <dbReference type="ARBA" id="ARBA00004141"/>
    </source>
</evidence>
<reference evidence="8" key="1">
    <citation type="submission" date="2020-10" db="EMBL/GenBank/DDBJ databases">
        <authorList>
            <person name="Gilroy R."/>
        </authorList>
    </citation>
    <scope>NUCLEOTIDE SEQUENCE</scope>
    <source>
        <strain evidence="8">1370</strain>
    </source>
</reference>
<evidence type="ECO:0000256" key="5">
    <source>
        <dbReference type="ARBA" id="ARBA00023136"/>
    </source>
</evidence>
<feature type="domain" description="GtrA/DPMS transmembrane" evidence="7">
    <location>
        <begin position="20"/>
        <end position="135"/>
    </location>
</feature>
<dbReference type="GO" id="GO:0005886">
    <property type="term" value="C:plasma membrane"/>
    <property type="evidence" value="ECO:0007669"/>
    <property type="project" value="TreeGrafter"/>
</dbReference>
<protein>
    <submittedName>
        <fullName evidence="8">GtrA family protein</fullName>
    </submittedName>
</protein>
<feature type="transmembrane region" description="Helical" evidence="6">
    <location>
        <begin position="79"/>
        <end position="101"/>
    </location>
</feature>
<sequence>MNPITKPLELLKKHREIVSYLFFGVLTTLVNYLSYLAAVRILDYSWLATALAWLISVTFAFFTNKLFVFHSGKKGKRALAEALCFFGARLISGGFDVGFMALFCDILRLDGRIMKLISDAAVVVFNYAASRLFIFKKRDKGLGADENSDP</sequence>
<keyword evidence="3 6" id="KW-0812">Transmembrane</keyword>
<accession>A0A9D1NP18</accession>
<evidence type="ECO:0000256" key="6">
    <source>
        <dbReference type="SAM" id="Phobius"/>
    </source>
</evidence>
<proteinExistence type="inferred from homology"/>
<dbReference type="AlphaFoldDB" id="A0A9D1NP18"/>